<dbReference type="KEGG" id="rhoz:GXP67_24000"/>
<accession>A0A6C0GN72</accession>
<evidence type="ECO:0000313" key="1">
    <source>
        <dbReference type="EMBL" id="QHT69488.1"/>
    </source>
</evidence>
<protein>
    <recommendedName>
        <fullName evidence="3">Peptidase E</fullName>
    </recommendedName>
</protein>
<gene>
    <name evidence="1" type="ORF">GXP67_24000</name>
</gene>
<proteinExistence type="predicted"/>
<reference evidence="1 2" key="1">
    <citation type="submission" date="2020-01" db="EMBL/GenBank/DDBJ databases">
        <authorList>
            <person name="Kim M.K."/>
        </authorList>
    </citation>
    <scope>NUCLEOTIDE SEQUENCE [LARGE SCALE GENOMIC DNA]</scope>
    <source>
        <strain evidence="1 2">172606-1</strain>
    </source>
</reference>
<dbReference type="AlphaFoldDB" id="A0A6C0GN72"/>
<keyword evidence="2" id="KW-1185">Reference proteome</keyword>
<dbReference type="RefSeq" id="WP_162445477.1">
    <property type="nucleotide sequence ID" value="NZ_CP048222.1"/>
</dbReference>
<dbReference type="InterPro" id="IPR046525">
    <property type="entry name" value="DUF6702"/>
</dbReference>
<evidence type="ECO:0000313" key="2">
    <source>
        <dbReference type="Proteomes" id="UP000480178"/>
    </source>
</evidence>
<dbReference type="EMBL" id="CP048222">
    <property type="protein sequence ID" value="QHT69488.1"/>
    <property type="molecule type" value="Genomic_DNA"/>
</dbReference>
<evidence type="ECO:0008006" key="3">
    <source>
        <dbReference type="Google" id="ProtNLM"/>
    </source>
</evidence>
<dbReference type="Pfam" id="PF20420">
    <property type="entry name" value="DUF6702"/>
    <property type="match status" value="1"/>
</dbReference>
<organism evidence="1 2">
    <name type="scientific">Rhodocytophaga rosea</name>
    <dbReference type="NCBI Taxonomy" id="2704465"/>
    <lineage>
        <taxon>Bacteria</taxon>
        <taxon>Pseudomonadati</taxon>
        <taxon>Bacteroidota</taxon>
        <taxon>Cytophagia</taxon>
        <taxon>Cytophagales</taxon>
        <taxon>Rhodocytophagaceae</taxon>
        <taxon>Rhodocytophaga</taxon>
    </lineage>
</organism>
<sequence length="162" mass="18634">MLSFISFLSWIYLLAEPAHEFHTSLAQIQYNTTTKSFEVSLRVFTDDLEAALTRENNNQKVSISDTKLADPFIEKYINKHLLIHTKQGHKQQMTFVGKEIEVDVTWIYVEVSATDDLGGLRIQNTILTELFDDQVNIVNLNYLRKTSTYLFKNGQTVQDVGN</sequence>
<name>A0A6C0GN72_9BACT</name>
<dbReference type="Proteomes" id="UP000480178">
    <property type="component" value="Chromosome"/>
</dbReference>